<organism evidence="2 3">
    <name type="scientific">Pseudoalteromonas tunicata D2</name>
    <dbReference type="NCBI Taxonomy" id="87626"/>
    <lineage>
        <taxon>Bacteria</taxon>
        <taxon>Pseudomonadati</taxon>
        <taxon>Pseudomonadota</taxon>
        <taxon>Gammaproteobacteria</taxon>
        <taxon>Alteromonadales</taxon>
        <taxon>Pseudoalteromonadaceae</taxon>
        <taxon>Pseudoalteromonas</taxon>
    </lineage>
</organism>
<dbReference type="Pfam" id="PF07963">
    <property type="entry name" value="N_methyl"/>
    <property type="match status" value="1"/>
</dbReference>
<evidence type="ECO:0000313" key="3">
    <source>
        <dbReference type="Proteomes" id="UP000006201"/>
    </source>
</evidence>
<name>A4C7Z4_9GAMM</name>
<feature type="transmembrane region" description="Helical" evidence="1">
    <location>
        <begin position="7"/>
        <end position="27"/>
    </location>
</feature>
<accession>A4C7Z4</accession>
<comment type="caution">
    <text evidence="2">The sequence shown here is derived from an EMBL/GenBank/DDBJ whole genome shotgun (WGS) entry which is preliminary data.</text>
</comment>
<evidence type="ECO:0000256" key="1">
    <source>
        <dbReference type="SAM" id="Phobius"/>
    </source>
</evidence>
<keyword evidence="3" id="KW-1185">Reference proteome</keyword>
<dbReference type="InterPro" id="IPR012902">
    <property type="entry name" value="N_methyl_site"/>
</dbReference>
<dbReference type="eggNOG" id="COG2165">
    <property type="taxonomic scope" value="Bacteria"/>
</dbReference>
<dbReference type="Gene3D" id="3.30.700.10">
    <property type="entry name" value="Glycoprotein, Type 4 Pilin"/>
    <property type="match status" value="1"/>
</dbReference>
<dbReference type="EMBL" id="AAOH01000003">
    <property type="protein sequence ID" value="EAR28709.1"/>
    <property type="molecule type" value="Genomic_DNA"/>
</dbReference>
<protein>
    <submittedName>
        <fullName evidence="2">MSHA pilin protein MshA</fullName>
    </submittedName>
</protein>
<dbReference type="RefSeq" id="WP_009837971.1">
    <property type="nucleotide sequence ID" value="NZ_AAOH01000003.1"/>
</dbReference>
<dbReference type="AlphaFoldDB" id="A4C7Z4"/>
<proteinExistence type="predicted"/>
<sequence length="177" mass="18652">MKKQQGFTLIELIIVIVILGILAVTAAPKFLNLQDDANTATLDGIKASMETSKNIVYGKAIIAGAQNTADFTLPNVQGANSVITDKGYPDEDWDTTWIHLLDLKAVASDADARNADFVVYEGDSSAAGTAILKVVPTNTITLDATTGIPSTVTADVIKCFASYSNLDGVLDIKVTAC</sequence>
<keyword evidence="1" id="KW-1133">Transmembrane helix</keyword>
<dbReference type="Proteomes" id="UP000006201">
    <property type="component" value="Unassembled WGS sequence"/>
</dbReference>
<gene>
    <name evidence="2" type="ORF">PTD2_06694</name>
</gene>
<dbReference type="STRING" id="87626.PTD2_06694"/>
<dbReference type="PROSITE" id="PS00409">
    <property type="entry name" value="PROKAR_NTER_METHYL"/>
    <property type="match status" value="1"/>
</dbReference>
<dbReference type="NCBIfam" id="TIGR02532">
    <property type="entry name" value="IV_pilin_GFxxxE"/>
    <property type="match status" value="1"/>
</dbReference>
<keyword evidence="1" id="KW-0812">Transmembrane</keyword>
<keyword evidence="1" id="KW-0472">Membrane</keyword>
<dbReference type="SUPFAM" id="SSF54523">
    <property type="entry name" value="Pili subunits"/>
    <property type="match status" value="1"/>
</dbReference>
<dbReference type="HOGENOM" id="CLU_098637_3_0_6"/>
<reference evidence="2 3" key="1">
    <citation type="submission" date="2006-02" db="EMBL/GenBank/DDBJ databases">
        <authorList>
            <person name="Moran M.A."/>
            <person name="Kjelleberg S."/>
            <person name="Egan S."/>
            <person name="Saunders N."/>
            <person name="Thomas T."/>
            <person name="Ferriera S."/>
            <person name="Johnson J."/>
            <person name="Kravitz S."/>
            <person name="Halpern A."/>
            <person name="Remington K."/>
            <person name="Beeson K."/>
            <person name="Tran B."/>
            <person name="Rogers Y.-H."/>
            <person name="Friedman R."/>
            <person name="Venter J.C."/>
        </authorList>
    </citation>
    <scope>NUCLEOTIDE SEQUENCE [LARGE SCALE GENOMIC DNA]</scope>
    <source>
        <strain evidence="2 3">D2</strain>
    </source>
</reference>
<evidence type="ECO:0000313" key="2">
    <source>
        <dbReference type="EMBL" id="EAR28709.1"/>
    </source>
</evidence>
<dbReference type="InterPro" id="IPR045584">
    <property type="entry name" value="Pilin-like"/>
</dbReference>